<feature type="transmembrane region" description="Helical" evidence="1">
    <location>
        <begin position="128"/>
        <end position="146"/>
    </location>
</feature>
<evidence type="ECO:0000256" key="1">
    <source>
        <dbReference type="SAM" id="Phobius"/>
    </source>
</evidence>
<evidence type="ECO:0000313" key="3">
    <source>
        <dbReference type="EMBL" id="MFL0252649.1"/>
    </source>
</evidence>
<feature type="transmembrane region" description="Helical" evidence="1">
    <location>
        <begin position="20"/>
        <end position="39"/>
    </location>
</feature>
<keyword evidence="1" id="KW-0812">Transmembrane</keyword>
<protein>
    <submittedName>
        <fullName evidence="3">CPBP family intramembrane glutamic endopeptidase</fullName>
        <ecNumber evidence="3">3.4.-.-</ecNumber>
    </submittedName>
</protein>
<dbReference type="Proteomes" id="UP001623592">
    <property type="component" value="Unassembled WGS sequence"/>
</dbReference>
<feature type="transmembrane region" description="Helical" evidence="1">
    <location>
        <begin position="213"/>
        <end position="232"/>
    </location>
</feature>
<sequence>MELGGKEVNVRNKNTKNSIVLFLIFAFGLPLICVLLEKGVFKSGIINFILFGIEAAAPTLSAIIVTSIFNVKIGIRKFLKKCYIKNIKVNYVLLGVMIPIVLLVAAKLTWCVFASNTTFMKGITVKKLLIIAWSLIAEEIGWRGFLQERLDKPLGYLLAPILLGTIWALWHYHFFWLGTMSAPLILFWLGCIADSFGYYWITKKSKGNIIPVSLWHFTENMFANVLLITPEYNHGSNIPYLLCVVYSCIMAIIISLKLMCEGRQYR</sequence>
<dbReference type="InterPro" id="IPR042150">
    <property type="entry name" value="MmRce1-like"/>
</dbReference>
<feature type="transmembrane region" description="Helical" evidence="1">
    <location>
        <begin position="153"/>
        <end position="170"/>
    </location>
</feature>
<feature type="transmembrane region" description="Helical" evidence="1">
    <location>
        <begin position="89"/>
        <end position="108"/>
    </location>
</feature>
<keyword evidence="1" id="KW-1133">Transmembrane helix</keyword>
<feature type="transmembrane region" description="Helical" evidence="1">
    <location>
        <begin position="182"/>
        <end position="201"/>
    </location>
</feature>
<keyword evidence="1" id="KW-0472">Membrane</keyword>
<feature type="domain" description="CAAX prenyl protease 2/Lysostaphin resistance protein A-like" evidence="2">
    <location>
        <begin position="128"/>
        <end position="221"/>
    </location>
</feature>
<reference evidence="3 4" key="1">
    <citation type="submission" date="2024-11" db="EMBL/GenBank/DDBJ databases">
        <authorList>
            <person name="Heng Y.C."/>
            <person name="Lim A.C.H."/>
            <person name="Lee J.K.Y."/>
            <person name="Kittelmann S."/>
        </authorList>
    </citation>
    <scope>NUCLEOTIDE SEQUENCE [LARGE SCALE GENOMIC DNA]</scope>
    <source>
        <strain evidence="3 4">WILCCON 0114</strain>
    </source>
</reference>
<dbReference type="EMBL" id="JBJIAA010000019">
    <property type="protein sequence ID" value="MFL0252649.1"/>
    <property type="molecule type" value="Genomic_DNA"/>
</dbReference>
<keyword evidence="3" id="KW-0378">Hydrolase</keyword>
<feature type="transmembrane region" description="Helical" evidence="1">
    <location>
        <begin position="45"/>
        <end position="69"/>
    </location>
</feature>
<dbReference type="PANTHER" id="PTHR35797">
    <property type="entry name" value="PROTEASE-RELATED"/>
    <property type="match status" value="1"/>
</dbReference>
<comment type="caution">
    <text evidence="3">The sequence shown here is derived from an EMBL/GenBank/DDBJ whole genome shotgun (WGS) entry which is preliminary data.</text>
</comment>
<dbReference type="PANTHER" id="PTHR35797:SF1">
    <property type="entry name" value="PROTEASE"/>
    <property type="match status" value="1"/>
</dbReference>
<dbReference type="RefSeq" id="WP_406789306.1">
    <property type="nucleotide sequence ID" value="NZ_JBJIAA010000019.1"/>
</dbReference>
<evidence type="ECO:0000313" key="4">
    <source>
        <dbReference type="Proteomes" id="UP001623592"/>
    </source>
</evidence>
<evidence type="ECO:0000259" key="2">
    <source>
        <dbReference type="Pfam" id="PF02517"/>
    </source>
</evidence>
<dbReference type="GO" id="GO:0016787">
    <property type="term" value="F:hydrolase activity"/>
    <property type="evidence" value="ECO:0007669"/>
    <property type="project" value="UniProtKB-KW"/>
</dbReference>
<dbReference type="EC" id="3.4.-.-" evidence="3"/>
<feature type="transmembrane region" description="Helical" evidence="1">
    <location>
        <begin position="238"/>
        <end position="260"/>
    </location>
</feature>
<dbReference type="InterPro" id="IPR003675">
    <property type="entry name" value="Rce1/LyrA-like_dom"/>
</dbReference>
<gene>
    <name evidence="3" type="ORF">ACJDT4_19735</name>
</gene>
<organism evidence="3 4">
    <name type="scientific">Clostridium neuense</name>
    <dbReference type="NCBI Taxonomy" id="1728934"/>
    <lineage>
        <taxon>Bacteria</taxon>
        <taxon>Bacillati</taxon>
        <taxon>Bacillota</taxon>
        <taxon>Clostridia</taxon>
        <taxon>Eubacteriales</taxon>
        <taxon>Clostridiaceae</taxon>
        <taxon>Clostridium</taxon>
    </lineage>
</organism>
<dbReference type="Pfam" id="PF02517">
    <property type="entry name" value="Rce1-like"/>
    <property type="match status" value="1"/>
</dbReference>
<keyword evidence="4" id="KW-1185">Reference proteome</keyword>
<name>A0ABW8TJD6_9CLOT</name>
<proteinExistence type="predicted"/>
<accession>A0ABW8TJD6</accession>